<evidence type="ECO:0000313" key="23">
    <source>
        <dbReference type="Proteomes" id="UP000432727"/>
    </source>
</evidence>
<dbReference type="InterPro" id="IPR029056">
    <property type="entry name" value="Ribokinase-like"/>
</dbReference>
<evidence type="ECO:0000256" key="14">
    <source>
        <dbReference type="ARBA" id="ARBA00025153"/>
    </source>
</evidence>
<feature type="binding site" evidence="17">
    <location>
        <position position="247"/>
    </location>
    <ligand>
        <name>(6S)-NADPHX</name>
        <dbReference type="ChEBI" id="CHEBI:64076"/>
    </ligand>
</feature>
<comment type="similarity">
    <text evidence="17">Belongs to the NnrD/CARKD family.</text>
</comment>
<evidence type="ECO:0000259" key="20">
    <source>
        <dbReference type="PROSITE" id="PS51383"/>
    </source>
</evidence>
<evidence type="ECO:0000256" key="10">
    <source>
        <dbReference type="ARBA" id="ARBA00023027"/>
    </source>
</evidence>
<dbReference type="NCBIfam" id="TIGR00197">
    <property type="entry name" value="yjeF_nterm"/>
    <property type="match status" value="1"/>
</dbReference>
<evidence type="ECO:0000256" key="12">
    <source>
        <dbReference type="ARBA" id="ARBA00023239"/>
    </source>
</evidence>
<dbReference type="PANTHER" id="PTHR12592">
    <property type="entry name" value="ATP-DEPENDENT (S)-NAD(P)H-HYDRATE DEHYDRATASE FAMILY MEMBER"/>
    <property type="match status" value="1"/>
</dbReference>
<dbReference type="OrthoDB" id="9806925at2"/>
<dbReference type="GO" id="GO:0046872">
    <property type="term" value="F:metal ion binding"/>
    <property type="evidence" value="ECO:0007669"/>
    <property type="project" value="UniProtKB-UniRule"/>
</dbReference>
<evidence type="ECO:0000256" key="8">
    <source>
        <dbReference type="ARBA" id="ARBA00022857"/>
    </source>
</evidence>
<dbReference type="Pfam" id="PF01256">
    <property type="entry name" value="Carb_kinase"/>
    <property type="match status" value="1"/>
</dbReference>
<comment type="subunit">
    <text evidence="17">Homotetramer.</text>
</comment>
<dbReference type="InterPro" id="IPR030677">
    <property type="entry name" value="Nnr"/>
</dbReference>
<evidence type="ECO:0000259" key="21">
    <source>
        <dbReference type="PROSITE" id="PS51385"/>
    </source>
</evidence>
<comment type="catalytic activity">
    <reaction evidence="1 18 19">
        <text>(6R)-NADHX = (6S)-NADHX</text>
        <dbReference type="Rhea" id="RHEA:32215"/>
        <dbReference type="ChEBI" id="CHEBI:64074"/>
        <dbReference type="ChEBI" id="CHEBI:64075"/>
        <dbReference type="EC" id="5.1.99.6"/>
    </reaction>
</comment>
<evidence type="ECO:0000256" key="1">
    <source>
        <dbReference type="ARBA" id="ARBA00000013"/>
    </source>
</evidence>
<dbReference type="Gene3D" id="3.40.1190.20">
    <property type="match status" value="1"/>
</dbReference>
<feature type="binding site" evidence="17">
    <location>
        <begin position="387"/>
        <end position="391"/>
    </location>
    <ligand>
        <name>AMP</name>
        <dbReference type="ChEBI" id="CHEBI:456215"/>
    </ligand>
</feature>
<dbReference type="PROSITE" id="PS51383">
    <property type="entry name" value="YJEF_C_3"/>
    <property type="match status" value="1"/>
</dbReference>
<dbReference type="GO" id="GO:0052855">
    <property type="term" value="F:ADP-dependent NAD(P)H-hydrate dehydratase activity"/>
    <property type="evidence" value="ECO:0007669"/>
    <property type="project" value="UniProtKB-UniRule"/>
</dbReference>
<comment type="function">
    <text evidence="17">Catalyzes the dehydration of the S-form of NAD(P)HX at the expense of ADP, which is converted to AMP. Together with NAD(P)HX epimerase, which catalyzes the epimerization of the S- and R-forms, the enzyme allows the repair of both epimers of NAD(P)HX, a damaged form of NAD(P)H that is a result of enzymatic or heat-dependent hydration.</text>
</comment>
<evidence type="ECO:0000256" key="3">
    <source>
        <dbReference type="ARBA" id="ARBA00006001"/>
    </source>
</evidence>
<evidence type="ECO:0000256" key="2">
    <source>
        <dbReference type="ARBA" id="ARBA00000909"/>
    </source>
</evidence>
<keyword evidence="9 18" id="KW-0630">Potassium</keyword>
<dbReference type="PANTHER" id="PTHR12592:SF0">
    <property type="entry name" value="ATP-DEPENDENT (S)-NAD(P)H-HYDRATE DEHYDRATASE"/>
    <property type="match status" value="1"/>
</dbReference>
<feature type="binding site" evidence="18">
    <location>
        <position position="123"/>
    </location>
    <ligand>
        <name>K(+)</name>
        <dbReference type="ChEBI" id="CHEBI:29103"/>
    </ligand>
</feature>
<comment type="catalytic activity">
    <reaction evidence="2 18 19">
        <text>(6R)-NADPHX = (6S)-NADPHX</text>
        <dbReference type="Rhea" id="RHEA:32227"/>
        <dbReference type="ChEBI" id="CHEBI:64076"/>
        <dbReference type="ChEBI" id="CHEBI:64077"/>
        <dbReference type="EC" id="5.1.99.6"/>
    </reaction>
</comment>
<keyword evidence="12 17" id="KW-0456">Lyase</keyword>
<dbReference type="SUPFAM" id="SSF53613">
    <property type="entry name" value="Ribokinase-like"/>
    <property type="match status" value="1"/>
</dbReference>
<evidence type="ECO:0000256" key="4">
    <source>
        <dbReference type="ARBA" id="ARBA00009524"/>
    </source>
</evidence>
<evidence type="ECO:0000256" key="16">
    <source>
        <dbReference type="ARBA" id="ARBA00049209"/>
    </source>
</evidence>
<dbReference type="CDD" id="cd01171">
    <property type="entry name" value="YXKO-related"/>
    <property type="match status" value="1"/>
</dbReference>
<keyword evidence="7 17" id="KW-0067">ATP-binding</keyword>
<dbReference type="NCBIfam" id="TIGR00196">
    <property type="entry name" value="yjeF_cterm"/>
    <property type="match status" value="1"/>
</dbReference>
<protein>
    <recommendedName>
        <fullName evidence="19">Bifunctional NAD(P)H-hydrate repair enzyme</fullName>
    </recommendedName>
    <alternativeName>
        <fullName evidence="19">Nicotinamide nucleotide repair protein</fullName>
    </alternativeName>
    <domain>
        <recommendedName>
            <fullName evidence="19">ADP-dependent (S)-NAD(P)H-hydrate dehydratase</fullName>
            <ecNumber evidence="19">4.2.1.136</ecNumber>
        </recommendedName>
        <alternativeName>
            <fullName evidence="19">ADP-dependent NAD(P)HX dehydratase</fullName>
        </alternativeName>
    </domain>
    <domain>
        <recommendedName>
            <fullName evidence="19">NAD(P)H-hydrate epimerase</fullName>
            <ecNumber evidence="19">5.1.99.6</ecNumber>
        </recommendedName>
    </domain>
</protein>
<comment type="catalytic activity">
    <reaction evidence="16 17 19">
        <text>(6S)-NADPHX + ADP = AMP + phosphate + NADPH + H(+)</text>
        <dbReference type="Rhea" id="RHEA:32235"/>
        <dbReference type="ChEBI" id="CHEBI:15378"/>
        <dbReference type="ChEBI" id="CHEBI:43474"/>
        <dbReference type="ChEBI" id="CHEBI:57783"/>
        <dbReference type="ChEBI" id="CHEBI:64076"/>
        <dbReference type="ChEBI" id="CHEBI:456215"/>
        <dbReference type="ChEBI" id="CHEBI:456216"/>
        <dbReference type="EC" id="4.2.1.136"/>
    </reaction>
</comment>
<keyword evidence="6 17" id="KW-0547">Nucleotide-binding</keyword>
<dbReference type="InterPro" id="IPR036652">
    <property type="entry name" value="YjeF_N_dom_sf"/>
</dbReference>
<name>A0A6I4THR4_9SPHN</name>
<dbReference type="Proteomes" id="UP000432727">
    <property type="component" value="Unassembled WGS sequence"/>
</dbReference>
<feature type="domain" description="YjeF C-terminal" evidence="20">
    <location>
        <begin position="214"/>
        <end position="470"/>
    </location>
</feature>
<evidence type="ECO:0000256" key="5">
    <source>
        <dbReference type="ARBA" id="ARBA00022723"/>
    </source>
</evidence>
<comment type="function">
    <text evidence="14 19">Bifunctional enzyme that catalyzes the epimerization of the S- and R-forms of NAD(P)HX and the dehydration of the S-form of NAD(P)HX at the expense of ADP, which is converted to AMP. This allows the repair of both epimers of NAD(P)HX, a damaged form of NAD(P)H that is a result of enzymatic or heat-dependent hydration.</text>
</comment>
<keyword evidence="23" id="KW-1185">Reference proteome</keyword>
<reference evidence="22 23" key="1">
    <citation type="submission" date="2019-12" db="EMBL/GenBank/DDBJ databases">
        <title>Genomic-based taxomic classification of the family Erythrobacteraceae.</title>
        <authorList>
            <person name="Xu L."/>
        </authorList>
    </citation>
    <scope>NUCLEOTIDE SEQUENCE [LARGE SCALE GENOMIC DNA]</scope>
    <source>
        <strain evidence="22 23">JCM 12189</strain>
    </source>
</reference>
<evidence type="ECO:0000256" key="17">
    <source>
        <dbReference type="HAMAP-Rule" id="MF_01965"/>
    </source>
</evidence>
<keyword evidence="10 17" id="KW-0520">NAD</keyword>
<dbReference type="InterPro" id="IPR000631">
    <property type="entry name" value="CARKD"/>
</dbReference>
<keyword evidence="13" id="KW-0511">Multifunctional enzyme</keyword>
<dbReference type="GO" id="GO:0110051">
    <property type="term" value="P:metabolite repair"/>
    <property type="evidence" value="ECO:0007669"/>
    <property type="project" value="TreeGrafter"/>
</dbReference>
<dbReference type="Pfam" id="PF03853">
    <property type="entry name" value="YjeF_N"/>
    <property type="match status" value="1"/>
</dbReference>
<dbReference type="InterPro" id="IPR004443">
    <property type="entry name" value="YjeF_N_dom"/>
</dbReference>
<dbReference type="HAMAP" id="MF_01966">
    <property type="entry name" value="NADHX_epimerase"/>
    <property type="match status" value="1"/>
</dbReference>
<feature type="binding site" evidence="18">
    <location>
        <position position="68"/>
    </location>
    <ligand>
        <name>K(+)</name>
        <dbReference type="ChEBI" id="CHEBI:29103"/>
    </ligand>
</feature>
<feature type="binding site" evidence="17">
    <location>
        <position position="302"/>
    </location>
    <ligand>
        <name>(6S)-NADPHX</name>
        <dbReference type="ChEBI" id="CHEBI:64076"/>
    </ligand>
</feature>
<sequence length="471" mass="48909">MTDIAGRSRSVNEAVLTVAQMVAAEKAAMAAGSSEWELMLKAGQGAAQSVHRAAGGRPVTVLCGPGNNGGDGYVIAEDLRSRGYDVDVIAPVEPATDTAQTARSQFGGNVREEGPFEHAIVVDCLFGYGLSRQVEGVFRELLEELSASHCFKIAIDVPSAVRSDCGSTLGPLPRYDLTLALGAWKQAHFLMPSMAMMGAKKLVDLGLPLDDAHGVLSSRPSLSAPAADAHKYTRGLVAVVAGDMPGAPILSCEAAMRAGAGYVKLFSDRSHPDAPADLVIVEDDLDEALDDDRIDALLVGPGLGRGETSRERLAAALTSGRQCVLDADALHLLDDDILEGVDPSRILLTPHEGELAALCESFGVEKNGKLDGARSLSAATGLTVLAKGPDTILVGQGTTVFFPQGSSWLSVAGSGDVLAGICAARLAGSRSPMEAAQDAVWLHHEAARLAGPAFTALQLAHCVKPAMASFS</sequence>
<evidence type="ECO:0000256" key="11">
    <source>
        <dbReference type="ARBA" id="ARBA00023235"/>
    </source>
</evidence>
<comment type="cofactor">
    <cofactor evidence="18 19">
        <name>K(+)</name>
        <dbReference type="ChEBI" id="CHEBI:29103"/>
    </cofactor>
    <text evidence="18 19">Binds 1 potassium ion per subunit.</text>
</comment>
<comment type="similarity">
    <text evidence="18">Belongs to the NnrE/AIBP family.</text>
</comment>
<accession>A0A6I4THR4</accession>
<dbReference type="GO" id="GO:0005524">
    <property type="term" value="F:ATP binding"/>
    <property type="evidence" value="ECO:0007669"/>
    <property type="project" value="UniProtKB-UniRule"/>
</dbReference>
<evidence type="ECO:0000256" key="9">
    <source>
        <dbReference type="ARBA" id="ARBA00022958"/>
    </source>
</evidence>
<keyword evidence="11 18" id="KW-0413">Isomerase</keyword>
<evidence type="ECO:0000256" key="15">
    <source>
        <dbReference type="ARBA" id="ARBA00048238"/>
    </source>
</evidence>
<comment type="function">
    <text evidence="18">Catalyzes the epimerization of the S- and R-forms of NAD(P)HX, a damaged form of NAD(P)H that is a result of enzymatic or heat-dependent hydration. This is a prerequisite for the S-specific NAD(P)H-hydrate dehydratase to allow the repair of both epimers of NAD(P)HX.</text>
</comment>
<evidence type="ECO:0000256" key="19">
    <source>
        <dbReference type="PIRNR" id="PIRNR017184"/>
    </source>
</evidence>
<feature type="domain" description="YjeF N-terminal" evidence="21">
    <location>
        <begin position="21"/>
        <end position="213"/>
    </location>
</feature>
<evidence type="ECO:0000256" key="13">
    <source>
        <dbReference type="ARBA" id="ARBA00023268"/>
    </source>
</evidence>
<organism evidence="22 23">
    <name type="scientific">Qipengyuania aquimaris</name>
    <dbReference type="NCBI Taxonomy" id="255984"/>
    <lineage>
        <taxon>Bacteria</taxon>
        <taxon>Pseudomonadati</taxon>
        <taxon>Pseudomonadota</taxon>
        <taxon>Alphaproteobacteria</taxon>
        <taxon>Sphingomonadales</taxon>
        <taxon>Erythrobacteraceae</taxon>
        <taxon>Qipengyuania</taxon>
    </lineage>
</organism>
<dbReference type="HAMAP" id="MF_01965">
    <property type="entry name" value="NADHX_dehydratase"/>
    <property type="match status" value="1"/>
</dbReference>
<keyword evidence="5 18" id="KW-0479">Metal-binding</keyword>
<gene>
    <name evidence="18" type="primary">nnrE</name>
    <name evidence="17" type="synonym">nnrD</name>
    <name evidence="22" type="ORF">GRI34_04055</name>
</gene>
<evidence type="ECO:0000256" key="7">
    <source>
        <dbReference type="ARBA" id="ARBA00022840"/>
    </source>
</evidence>
<comment type="similarity">
    <text evidence="4 19">In the C-terminal section; belongs to the NnrD/CARKD family.</text>
</comment>
<dbReference type="AlphaFoldDB" id="A0A6I4THR4"/>
<feature type="binding site" evidence="18">
    <location>
        <begin position="127"/>
        <end position="133"/>
    </location>
    <ligand>
        <name>(6S)-NADPHX</name>
        <dbReference type="ChEBI" id="CHEBI:64076"/>
    </ligand>
</feature>
<evidence type="ECO:0000256" key="6">
    <source>
        <dbReference type="ARBA" id="ARBA00022741"/>
    </source>
</evidence>
<keyword evidence="8 17" id="KW-0521">NADP</keyword>
<feature type="binding site" evidence="17">
    <location>
        <position position="351"/>
    </location>
    <ligand>
        <name>(6S)-NADPHX</name>
        <dbReference type="ChEBI" id="CHEBI:64076"/>
    </ligand>
</feature>
<dbReference type="PIRSF" id="PIRSF017184">
    <property type="entry name" value="Nnr"/>
    <property type="match status" value="1"/>
</dbReference>
<dbReference type="GO" id="GO:0052856">
    <property type="term" value="F:NAD(P)HX epimerase activity"/>
    <property type="evidence" value="ECO:0007669"/>
    <property type="project" value="UniProtKB-UniRule"/>
</dbReference>
<comment type="catalytic activity">
    <reaction evidence="15 17 19">
        <text>(6S)-NADHX + ADP = AMP + phosphate + NADH + H(+)</text>
        <dbReference type="Rhea" id="RHEA:32223"/>
        <dbReference type="ChEBI" id="CHEBI:15378"/>
        <dbReference type="ChEBI" id="CHEBI:43474"/>
        <dbReference type="ChEBI" id="CHEBI:57945"/>
        <dbReference type="ChEBI" id="CHEBI:64074"/>
        <dbReference type="ChEBI" id="CHEBI:456215"/>
        <dbReference type="ChEBI" id="CHEBI:456216"/>
        <dbReference type="EC" id="4.2.1.136"/>
    </reaction>
</comment>
<feature type="binding site" evidence="17">
    <location>
        <position position="415"/>
    </location>
    <ligand>
        <name>AMP</name>
        <dbReference type="ChEBI" id="CHEBI:456215"/>
    </ligand>
</feature>
<dbReference type="PROSITE" id="PS51385">
    <property type="entry name" value="YJEF_N"/>
    <property type="match status" value="1"/>
</dbReference>
<dbReference type="GO" id="GO:0046496">
    <property type="term" value="P:nicotinamide nucleotide metabolic process"/>
    <property type="evidence" value="ECO:0007669"/>
    <property type="project" value="UniProtKB-UniRule"/>
</dbReference>
<feature type="binding site" evidence="18">
    <location>
        <position position="156"/>
    </location>
    <ligand>
        <name>(6S)-NADPHX</name>
        <dbReference type="ChEBI" id="CHEBI:64076"/>
    </ligand>
</feature>
<comment type="similarity">
    <text evidence="3 19">In the N-terminal section; belongs to the NnrE/AIBP family.</text>
</comment>
<dbReference type="EC" id="5.1.99.6" evidence="19"/>
<comment type="caution">
    <text evidence="22">The sequence shown here is derived from an EMBL/GenBank/DDBJ whole genome shotgun (WGS) entry which is preliminary data.</text>
</comment>
<feature type="binding site" evidence="18">
    <location>
        <begin position="67"/>
        <end position="71"/>
    </location>
    <ligand>
        <name>(6S)-NADPHX</name>
        <dbReference type="ChEBI" id="CHEBI:64076"/>
    </ligand>
</feature>
<dbReference type="SUPFAM" id="SSF64153">
    <property type="entry name" value="YjeF N-terminal domain-like"/>
    <property type="match status" value="1"/>
</dbReference>
<comment type="caution">
    <text evidence="18">Lacks conserved residue(s) required for the propagation of feature annotation.</text>
</comment>
<comment type="cofactor">
    <cofactor evidence="17">
        <name>Mg(2+)</name>
        <dbReference type="ChEBI" id="CHEBI:18420"/>
    </cofactor>
</comment>
<dbReference type="EC" id="4.2.1.136" evidence="19"/>
<feature type="binding site" evidence="18">
    <location>
        <position position="159"/>
    </location>
    <ligand>
        <name>K(+)</name>
        <dbReference type="ChEBI" id="CHEBI:29103"/>
    </ligand>
</feature>
<proteinExistence type="inferred from homology"/>
<dbReference type="EMBL" id="WTYI01000001">
    <property type="protein sequence ID" value="MXO95592.1"/>
    <property type="molecule type" value="Genomic_DNA"/>
</dbReference>
<dbReference type="Gene3D" id="3.40.50.10260">
    <property type="entry name" value="YjeF N-terminal domain"/>
    <property type="match status" value="1"/>
</dbReference>
<feature type="binding site" evidence="17">
    <location>
        <position position="416"/>
    </location>
    <ligand>
        <name>(6S)-NADPHX</name>
        <dbReference type="ChEBI" id="CHEBI:64076"/>
    </ligand>
</feature>
<evidence type="ECO:0000256" key="18">
    <source>
        <dbReference type="HAMAP-Rule" id="MF_01966"/>
    </source>
</evidence>
<evidence type="ECO:0000313" key="22">
    <source>
        <dbReference type="EMBL" id="MXO95592.1"/>
    </source>
</evidence>